<dbReference type="Pfam" id="PF00999">
    <property type="entry name" value="Na_H_Exchanger"/>
    <property type="match status" value="1"/>
</dbReference>
<evidence type="ECO:0000259" key="8">
    <source>
        <dbReference type="Pfam" id="PF00999"/>
    </source>
</evidence>
<comment type="subcellular location">
    <subcellularLocation>
        <location evidence="1">Membrane</location>
        <topology evidence="1">Multi-pass membrane protein</topology>
    </subcellularLocation>
</comment>
<dbReference type="PANTHER" id="PTHR42751">
    <property type="entry name" value="SODIUM/HYDROGEN EXCHANGER FAMILY/TRKA DOMAIN PROTEIN"/>
    <property type="match status" value="1"/>
</dbReference>
<dbReference type="InterPro" id="IPR036291">
    <property type="entry name" value="NAD(P)-bd_dom_sf"/>
</dbReference>
<dbReference type="InterPro" id="IPR006153">
    <property type="entry name" value="Cation/H_exchanger_TM"/>
</dbReference>
<evidence type="ECO:0000256" key="6">
    <source>
        <dbReference type="ARBA" id="ARBA00023136"/>
    </source>
</evidence>
<dbReference type="Gene3D" id="1.20.1530.20">
    <property type="match status" value="1"/>
</dbReference>
<dbReference type="EMBL" id="PCWN01000001">
    <property type="protein sequence ID" value="PIR04538.1"/>
    <property type="molecule type" value="Genomic_DNA"/>
</dbReference>
<keyword evidence="6 7" id="KW-0472">Membrane</keyword>
<dbReference type="InterPro" id="IPR003148">
    <property type="entry name" value="RCK_N"/>
</dbReference>
<feature type="transmembrane region" description="Helical" evidence="7">
    <location>
        <begin position="61"/>
        <end position="78"/>
    </location>
</feature>
<dbReference type="GO" id="GO:1902600">
    <property type="term" value="P:proton transmembrane transport"/>
    <property type="evidence" value="ECO:0007669"/>
    <property type="project" value="InterPro"/>
</dbReference>
<name>A0A2H0N6M6_9BACT</name>
<dbReference type="GO" id="GO:0015297">
    <property type="term" value="F:antiporter activity"/>
    <property type="evidence" value="ECO:0007669"/>
    <property type="project" value="InterPro"/>
</dbReference>
<keyword evidence="3" id="KW-0813">Transport</keyword>
<keyword evidence="5 7" id="KW-1133">Transmembrane helix</keyword>
<keyword evidence="4 7" id="KW-0812">Transmembrane</keyword>
<feature type="domain" description="RCK N-terminal" evidence="9">
    <location>
        <begin position="406"/>
        <end position="520"/>
    </location>
</feature>
<comment type="similarity">
    <text evidence="2">Belongs to the monovalent cation:proton antiporter 2 (CPA2) transporter (TC 2.A.37) family.</text>
</comment>
<organism evidence="10 11">
    <name type="scientific">Candidatus Magasanikbacteria bacterium CG11_big_fil_rev_8_21_14_0_20_39_34</name>
    <dbReference type="NCBI Taxonomy" id="1974653"/>
    <lineage>
        <taxon>Bacteria</taxon>
        <taxon>Candidatus Magasanikiibacteriota</taxon>
    </lineage>
</organism>
<feature type="transmembrane region" description="Helical" evidence="7">
    <location>
        <begin position="353"/>
        <end position="372"/>
    </location>
</feature>
<dbReference type="Gene3D" id="3.40.50.720">
    <property type="entry name" value="NAD(P)-binding Rossmann-like Domain"/>
    <property type="match status" value="1"/>
</dbReference>
<proteinExistence type="inferred from homology"/>
<evidence type="ECO:0000256" key="4">
    <source>
        <dbReference type="ARBA" id="ARBA00022692"/>
    </source>
</evidence>
<feature type="transmembrane region" description="Helical" evidence="7">
    <location>
        <begin position="116"/>
        <end position="135"/>
    </location>
</feature>
<gene>
    <name evidence="10" type="ORF">COV59_00225</name>
</gene>
<reference evidence="10 11" key="1">
    <citation type="submission" date="2017-09" db="EMBL/GenBank/DDBJ databases">
        <title>Depth-based differentiation of microbial function through sediment-hosted aquifers and enrichment of novel symbionts in the deep terrestrial subsurface.</title>
        <authorList>
            <person name="Probst A.J."/>
            <person name="Ladd B."/>
            <person name="Jarett J.K."/>
            <person name="Geller-Mcgrath D.E."/>
            <person name="Sieber C.M."/>
            <person name="Emerson J.B."/>
            <person name="Anantharaman K."/>
            <person name="Thomas B.C."/>
            <person name="Malmstrom R."/>
            <person name="Stieglmeier M."/>
            <person name="Klingl A."/>
            <person name="Woyke T."/>
            <person name="Ryan C.M."/>
            <person name="Banfield J.F."/>
        </authorList>
    </citation>
    <scope>NUCLEOTIDE SEQUENCE [LARGE SCALE GENOMIC DNA]</scope>
    <source>
        <strain evidence="10">CG11_big_fil_rev_8_21_14_0_20_39_34</strain>
    </source>
</reference>
<feature type="transmembrane region" description="Helical" evidence="7">
    <location>
        <begin position="30"/>
        <end position="49"/>
    </location>
</feature>
<feature type="transmembrane region" description="Helical" evidence="7">
    <location>
        <begin position="6"/>
        <end position="25"/>
    </location>
</feature>
<comment type="caution">
    <text evidence="10">The sequence shown here is derived from an EMBL/GenBank/DDBJ whole genome shotgun (WGS) entry which is preliminary data.</text>
</comment>
<dbReference type="GO" id="GO:0006813">
    <property type="term" value="P:potassium ion transport"/>
    <property type="evidence" value="ECO:0007669"/>
    <property type="project" value="InterPro"/>
</dbReference>
<evidence type="ECO:0000313" key="11">
    <source>
        <dbReference type="Proteomes" id="UP000229600"/>
    </source>
</evidence>
<evidence type="ECO:0000256" key="2">
    <source>
        <dbReference type="ARBA" id="ARBA00005551"/>
    </source>
</evidence>
<dbReference type="GO" id="GO:0016020">
    <property type="term" value="C:membrane"/>
    <property type="evidence" value="ECO:0007669"/>
    <property type="project" value="UniProtKB-SubCell"/>
</dbReference>
<dbReference type="AlphaFoldDB" id="A0A2H0N6M6"/>
<evidence type="ECO:0000259" key="9">
    <source>
        <dbReference type="Pfam" id="PF02254"/>
    </source>
</evidence>
<evidence type="ECO:0000256" key="7">
    <source>
        <dbReference type="SAM" id="Phobius"/>
    </source>
</evidence>
<protein>
    <submittedName>
        <fullName evidence="10">Uncharacterized protein</fullName>
    </submittedName>
</protein>
<accession>A0A2H0N6M6</accession>
<dbReference type="PANTHER" id="PTHR42751:SF3">
    <property type="entry name" value="SODIUM_GLUTAMATE SYMPORTER"/>
    <property type="match status" value="1"/>
</dbReference>
<sequence>MDNIFLQVSILLGITVSIAFVMRILRQPLMVAYIVAGIIAGPLFLGLLQGDEHLFDAFSEFGVVLLLFVVGLSLNVAHVKKIGKVSVLVGLIQVSFTALIGFFILRLLNFDFYPSLYIAIGITFSSTIIIVKLLNDKKDSQTVYGRHVLGLMVVQDILAVSIMMIFVQLSSGGSWLTITNQFVIKLILLIALIYFLTKFLLPVILDHVAESREFLFIFTIAWCFGIASLLYWIGFPVEIGAIVAGITLGSSSYQSEISSRIKPLRDFFIVIFFIILGSEMSLSNIGAVVLPATILSAFILLGQPFILYHSFRMLKFTRRNSFLAGVTAAQVSEFGFILLFLGQHLGFVGEYELQIYTFMALITIFISSYAITYNEQFYRFLLPIFQIFGKDGQRQREDKEEKYDVWVFGYHRIGWKVCEALAEKNVRFAVVDFDPTALSRLKHRGIPAYFGDAADVEFLYTLPLEKSRLILSTLPEVDDQITLIEHVRSLGGKSRIIANLYHSEHMDDLYGAGADYVMMPHLLGGDWVASLLREKPWTKHTFRVLKKEQKKEMKLRFSSGAID</sequence>
<dbReference type="Pfam" id="PF02254">
    <property type="entry name" value="TrkA_N"/>
    <property type="match status" value="1"/>
</dbReference>
<dbReference type="InterPro" id="IPR038770">
    <property type="entry name" value="Na+/solute_symporter_sf"/>
</dbReference>
<dbReference type="Proteomes" id="UP000229600">
    <property type="component" value="Unassembled WGS sequence"/>
</dbReference>
<feature type="transmembrane region" description="Helical" evidence="7">
    <location>
        <begin position="147"/>
        <end position="170"/>
    </location>
</feature>
<feature type="transmembrane region" description="Helical" evidence="7">
    <location>
        <begin position="213"/>
        <end position="233"/>
    </location>
</feature>
<evidence type="ECO:0000256" key="1">
    <source>
        <dbReference type="ARBA" id="ARBA00004141"/>
    </source>
</evidence>
<evidence type="ECO:0000256" key="5">
    <source>
        <dbReference type="ARBA" id="ARBA00022989"/>
    </source>
</evidence>
<feature type="transmembrane region" description="Helical" evidence="7">
    <location>
        <begin position="182"/>
        <end position="201"/>
    </location>
</feature>
<feature type="transmembrane region" description="Helical" evidence="7">
    <location>
        <begin position="85"/>
        <end position="104"/>
    </location>
</feature>
<evidence type="ECO:0000313" key="10">
    <source>
        <dbReference type="EMBL" id="PIR04538.1"/>
    </source>
</evidence>
<feature type="transmembrane region" description="Helical" evidence="7">
    <location>
        <begin position="292"/>
        <end position="310"/>
    </location>
</feature>
<feature type="transmembrane region" description="Helical" evidence="7">
    <location>
        <begin position="322"/>
        <end position="341"/>
    </location>
</feature>
<feature type="domain" description="Cation/H+ exchanger transmembrane" evidence="8">
    <location>
        <begin position="14"/>
        <end position="369"/>
    </location>
</feature>
<dbReference type="SUPFAM" id="SSF51735">
    <property type="entry name" value="NAD(P)-binding Rossmann-fold domains"/>
    <property type="match status" value="1"/>
</dbReference>
<evidence type="ECO:0000256" key="3">
    <source>
        <dbReference type="ARBA" id="ARBA00022448"/>
    </source>
</evidence>